<keyword evidence="2" id="KW-1185">Reference proteome</keyword>
<sequence>MNLLTQKGAEEPRYWTLRSSRGESCLPMLRNTVQIHQRIYEPVRLWLEMPFRTVDSWKLTSDTAMESSTVEVLVDQELKSTNQKLRRKGSFVEAILAGTLLN</sequence>
<organism evidence="1 2">
    <name type="scientific">Somion occarium</name>
    <dbReference type="NCBI Taxonomy" id="3059160"/>
    <lineage>
        <taxon>Eukaryota</taxon>
        <taxon>Fungi</taxon>
        <taxon>Dikarya</taxon>
        <taxon>Basidiomycota</taxon>
        <taxon>Agaricomycotina</taxon>
        <taxon>Agaricomycetes</taxon>
        <taxon>Polyporales</taxon>
        <taxon>Cerrenaceae</taxon>
        <taxon>Somion</taxon>
    </lineage>
</organism>
<reference evidence="2" key="1">
    <citation type="submission" date="2024-04" db="EMBL/GenBank/DDBJ databases">
        <authorList>
            <person name="Shaw F."/>
            <person name="Minotto A."/>
        </authorList>
    </citation>
    <scope>NUCLEOTIDE SEQUENCE [LARGE SCALE GENOMIC DNA]</scope>
</reference>
<dbReference type="Proteomes" id="UP001497453">
    <property type="component" value="Chromosome 8"/>
</dbReference>
<accession>A0ABP1E504</accession>
<evidence type="ECO:0000313" key="1">
    <source>
        <dbReference type="EMBL" id="CAL1715067.1"/>
    </source>
</evidence>
<proteinExistence type="predicted"/>
<dbReference type="EMBL" id="OZ037951">
    <property type="protein sequence ID" value="CAL1715067.1"/>
    <property type="molecule type" value="Genomic_DNA"/>
</dbReference>
<name>A0ABP1E504_9APHY</name>
<evidence type="ECO:0000313" key="2">
    <source>
        <dbReference type="Proteomes" id="UP001497453"/>
    </source>
</evidence>
<gene>
    <name evidence="1" type="ORF">GFSPODELE1_LOCUS10048</name>
</gene>
<protein>
    <submittedName>
        <fullName evidence="1">Uncharacterized protein</fullName>
    </submittedName>
</protein>